<feature type="transmembrane region" description="Helical" evidence="1">
    <location>
        <begin position="216"/>
        <end position="239"/>
    </location>
</feature>
<dbReference type="SMART" id="SM00052">
    <property type="entry name" value="EAL"/>
    <property type="match status" value="1"/>
</dbReference>
<dbReference type="InterPro" id="IPR035919">
    <property type="entry name" value="EAL_sf"/>
</dbReference>
<dbReference type="Gene3D" id="3.20.20.450">
    <property type="entry name" value="EAL domain"/>
    <property type="match status" value="1"/>
</dbReference>
<name>A0A1M4WK43_9ACTN</name>
<dbReference type="InterPro" id="IPR052155">
    <property type="entry name" value="Biofilm_reg_signaling"/>
</dbReference>
<feature type="domain" description="EAL" evidence="2">
    <location>
        <begin position="489"/>
        <end position="747"/>
    </location>
</feature>
<dbReference type="SUPFAM" id="SSF55073">
    <property type="entry name" value="Nucleotide cyclase"/>
    <property type="match status" value="1"/>
</dbReference>
<dbReference type="PANTHER" id="PTHR44757:SF2">
    <property type="entry name" value="BIOFILM ARCHITECTURE MAINTENANCE PROTEIN MBAA"/>
    <property type="match status" value="1"/>
</dbReference>
<evidence type="ECO:0000256" key="1">
    <source>
        <dbReference type="SAM" id="Phobius"/>
    </source>
</evidence>
<feature type="transmembrane region" description="Helical" evidence="1">
    <location>
        <begin position="278"/>
        <end position="297"/>
    </location>
</feature>
<dbReference type="Gene3D" id="3.30.70.270">
    <property type="match status" value="1"/>
</dbReference>
<dbReference type="Pfam" id="PF00563">
    <property type="entry name" value="EAL"/>
    <property type="match status" value="1"/>
</dbReference>
<accession>A0A1M4WK43</accession>
<feature type="transmembrane region" description="Helical" evidence="1">
    <location>
        <begin position="155"/>
        <end position="173"/>
    </location>
</feature>
<evidence type="ECO:0000259" key="2">
    <source>
        <dbReference type="PROSITE" id="PS50883"/>
    </source>
</evidence>
<organism evidence="4 5">
    <name type="scientific">Ferrithrix thermotolerans DSM 19514</name>
    <dbReference type="NCBI Taxonomy" id="1121881"/>
    <lineage>
        <taxon>Bacteria</taxon>
        <taxon>Bacillati</taxon>
        <taxon>Actinomycetota</taxon>
        <taxon>Acidimicrobiia</taxon>
        <taxon>Acidimicrobiales</taxon>
        <taxon>Acidimicrobiaceae</taxon>
        <taxon>Ferrithrix</taxon>
    </lineage>
</organism>
<dbReference type="AlphaFoldDB" id="A0A1M4WK43"/>
<feature type="transmembrane region" description="Helical" evidence="1">
    <location>
        <begin position="52"/>
        <end position="70"/>
    </location>
</feature>
<dbReference type="CDD" id="cd01948">
    <property type="entry name" value="EAL"/>
    <property type="match status" value="1"/>
</dbReference>
<dbReference type="SUPFAM" id="SSF141868">
    <property type="entry name" value="EAL domain-like"/>
    <property type="match status" value="1"/>
</dbReference>
<dbReference type="PROSITE" id="PS50887">
    <property type="entry name" value="GGDEF"/>
    <property type="match status" value="1"/>
</dbReference>
<feature type="transmembrane region" description="Helical" evidence="1">
    <location>
        <begin position="251"/>
        <end position="272"/>
    </location>
</feature>
<gene>
    <name evidence="4" type="ORF">SAMN02745225_01693</name>
</gene>
<dbReference type="EMBL" id="FQUL01000026">
    <property type="protein sequence ID" value="SHE81443.1"/>
    <property type="molecule type" value="Genomic_DNA"/>
</dbReference>
<dbReference type="PROSITE" id="PS50883">
    <property type="entry name" value="EAL"/>
    <property type="match status" value="1"/>
</dbReference>
<evidence type="ECO:0000313" key="4">
    <source>
        <dbReference type="EMBL" id="SHE81443.1"/>
    </source>
</evidence>
<keyword evidence="1" id="KW-0472">Membrane</keyword>
<keyword evidence="5" id="KW-1185">Reference proteome</keyword>
<feature type="transmembrane region" description="Helical" evidence="1">
    <location>
        <begin position="115"/>
        <end position="135"/>
    </location>
</feature>
<keyword evidence="1" id="KW-0812">Transmembrane</keyword>
<sequence>MISEVVLLLVALIYPGQVIEDLAFGLLILFYVVAIAWGVRRYSPKVKWPFQVLVASGLVFAAEMYLRAMWRVGIYLRIDKHSVLVNLFATIGYVLLLVAVGRFGKSDSSKDGGSLDLVLDGTMAALSVLAVVWLFLVNPTLTGRDIGIENELFFALYPMLSILLVVIFVRVVLSERRVRGRAYWFLLFAMISIFAGDILTLVVAVYDLPISLIESFLPYVVATILASIGVTDPSMVLLVDPKYLENKPKSYRSSQIALISIALVLPAVLAWGDGSSGFADHVAWFLIDLSLVFVAVVRFRRAMTFAKATEERLRRIANEDELTKLPNRRRLLETLDASLVQLRQGEYLTVAFVDIDQFKMVNDSYGHSVGDKLLCLLGRRLSEHLKSVGEVGRLSGDEFVVVFRPERSLQVIEARARSLQMALGDPVDLDGTLVYVSASIGLSIVDSKTDMSPEQILQGADTAMYEAKSRGRNSAVLFEPSMHTTMSRKLALRNELAKAVSASDLSLVYQPIVSLEQKEVVGVEALSRWQSLSFGQVSPGEFIPVAEEMGLIGDLGRWAIKESLRQRGLWNQRGLVSEDFYISVNLSALQLVGQEVVVYLQEAMDTNNLRGLGVTVEVTESSVMKNYEQSKCTLRSIRNLGIAVAVDDFGTAYSSLAYLKDMSFDILKIDKSFVDALGDDRSGTGNSIVAAIIAMAKALGVKVIAEGVERRSQLESLYELGCDLVQGFYFSEPLRAADFEATVSAIEERLRFLQRRPARIDRSGP</sequence>
<dbReference type="InterPro" id="IPR029787">
    <property type="entry name" value="Nucleotide_cyclase"/>
</dbReference>
<dbReference type="Pfam" id="PF00990">
    <property type="entry name" value="GGDEF"/>
    <property type="match status" value="1"/>
</dbReference>
<feature type="domain" description="GGDEF" evidence="3">
    <location>
        <begin position="346"/>
        <end position="480"/>
    </location>
</feature>
<evidence type="ECO:0000259" key="3">
    <source>
        <dbReference type="PROSITE" id="PS50887"/>
    </source>
</evidence>
<dbReference type="NCBIfam" id="TIGR00254">
    <property type="entry name" value="GGDEF"/>
    <property type="match status" value="1"/>
</dbReference>
<reference evidence="5" key="1">
    <citation type="submission" date="2016-11" db="EMBL/GenBank/DDBJ databases">
        <authorList>
            <person name="Varghese N."/>
            <person name="Submissions S."/>
        </authorList>
    </citation>
    <scope>NUCLEOTIDE SEQUENCE [LARGE SCALE GENOMIC DNA]</scope>
    <source>
        <strain evidence="5">DSM 19514</strain>
    </source>
</reference>
<dbReference type="InterPro" id="IPR043128">
    <property type="entry name" value="Rev_trsase/Diguanyl_cyclase"/>
</dbReference>
<evidence type="ECO:0000313" key="5">
    <source>
        <dbReference type="Proteomes" id="UP000184295"/>
    </source>
</evidence>
<keyword evidence="1" id="KW-1133">Transmembrane helix</keyword>
<feature type="transmembrane region" description="Helical" evidence="1">
    <location>
        <begin position="185"/>
        <end position="204"/>
    </location>
</feature>
<dbReference type="CDD" id="cd01949">
    <property type="entry name" value="GGDEF"/>
    <property type="match status" value="1"/>
</dbReference>
<dbReference type="InterPro" id="IPR000160">
    <property type="entry name" value="GGDEF_dom"/>
</dbReference>
<feature type="transmembrane region" description="Helical" evidence="1">
    <location>
        <begin position="82"/>
        <end position="103"/>
    </location>
</feature>
<proteinExistence type="predicted"/>
<dbReference type="Proteomes" id="UP000184295">
    <property type="component" value="Unassembled WGS sequence"/>
</dbReference>
<dbReference type="STRING" id="1121881.SAMN02745225_01693"/>
<protein>
    <submittedName>
        <fullName evidence="4">Diguanylate cyclase (GGDEF) domain-containing protein</fullName>
    </submittedName>
</protein>
<dbReference type="SMART" id="SM00267">
    <property type="entry name" value="GGDEF"/>
    <property type="match status" value="1"/>
</dbReference>
<feature type="transmembrane region" description="Helical" evidence="1">
    <location>
        <begin position="22"/>
        <end position="40"/>
    </location>
</feature>
<dbReference type="InterPro" id="IPR001633">
    <property type="entry name" value="EAL_dom"/>
</dbReference>
<dbReference type="PANTHER" id="PTHR44757">
    <property type="entry name" value="DIGUANYLATE CYCLASE DGCP"/>
    <property type="match status" value="1"/>
</dbReference>